<reference evidence="1 2" key="1">
    <citation type="submission" date="2024-07" db="EMBL/GenBank/DDBJ databases">
        <authorList>
            <person name="Akdeniz Z."/>
        </authorList>
    </citation>
    <scope>NUCLEOTIDE SEQUENCE [LARGE SCALE GENOMIC DNA]</scope>
</reference>
<organism evidence="1 2">
    <name type="scientific">Hexamita inflata</name>
    <dbReference type="NCBI Taxonomy" id="28002"/>
    <lineage>
        <taxon>Eukaryota</taxon>
        <taxon>Metamonada</taxon>
        <taxon>Diplomonadida</taxon>
        <taxon>Hexamitidae</taxon>
        <taxon>Hexamitinae</taxon>
        <taxon>Hexamita</taxon>
    </lineage>
</organism>
<dbReference type="EMBL" id="CAXDID020000047">
    <property type="protein sequence ID" value="CAL6003420.1"/>
    <property type="molecule type" value="Genomic_DNA"/>
</dbReference>
<proteinExistence type="predicted"/>
<sequence>MQIKKISLQNQLSITPKSSRYQEYITPKLANCTVDMFKKNQKISIIKPLNIKENDTLSAPLLQLTCEMKHNSDETFELNQNQLKQIFNKFITNIDVNIELLEFSNLIRKSIKQVKYFSHRLDELQLLTTTQSNTMDLLCCKQISMIDNNYIVFDKQK</sequence>
<name>A0ABP1HXX2_9EUKA</name>
<accession>A0ABP1HXX2</accession>
<evidence type="ECO:0000313" key="2">
    <source>
        <dbReference type="Proteomes" id="UP001642409"/>
    </source>
</evidence>
<keyword evidence="2" id="KW-1185">Reference proteome</keyword>
<evidence type="ECO:0000313" key="1">
    <source>
        <dbReference type="EMBL" id="CAL6003420.1"/>
    </source>
</evidence>
<gene>
    <name evidence="1" type="ORF">HINF_LOCUS18393</name>
</gene>
<comment type="caution">
    <text evidence="1">The sequence shown here is derived from an EMBL/GenBank/DDBJ whole genome shotgun (WGS) entry which is preliminary data.</text>
</comment>
<protein>
    <submittedName>
        <fullName evidence="1">Hypothetical_protein</fullName>
    </submittedName>
</protein>
<dbReference type="Proteomes" id="UP001642409">
    <property type="component" value="Unassembled WGS sequence"/>
</dbReference>